<evidence type="ECO:0000256" key="1">
    <source>
        <dbReference type="PROSITE-ProRule" id="PRU01211"/>
    </source>
</evidence>
<dbReference type="AlphaFoldDB" id="A0A2T3HS01"/>
<dbReference type="GO" id="GO:0004222">
    <property type="term" value="F:metalloendopeptidase activity"/>
    <property type="evidence" value="ECO:0007669"/>
    <property type="project" value="UniProtKB-UniRule"/>
</dbReference>
<sequence length="284" mass="32410">MKANRILIPLYLAMVCIAACQKDEPALAEQENPELQDSSRVMTDGNPGEAGVVKSAYLNGELVTYTDYNGEIVLEGDMILRDSMLSPSPMTTQTTGFKDRQWKNKTVYYDIAEELPDKYRVRNAIAHWEKHTPLRFVKRSNQRDYVHFVRGSGCSADLGHQGGRQVVKLARNCNTSTTIHEIGHAIGLLHEHTRTDQAEFVKIKWGNIQEDKKHNFRKWSHWNYNGFNMGQRMDFQSVMMYHSWSFAIDPSKPTLTRLDGSTFNGGSKLSEKDIATVKKMYANE</sequence>
<feature type="domain" description="Peptidase M12A" evidence="2">
    <location>
        <begin position="93"/>
        <end position="283"/>
    </location>
</feature>
<dbReference type="CDD" id="cd04280">
    <property type="entry name" value="ZnMc_astacin_like"/>
    <property type="match status" value="1"/>
</dbReference>
<evidence type="ECO:0000313" key="4">
    <source>
        <dbReference type="Proteomes" id="UP000240912"/>
    </source>
</evidence>
<keyword evidence="4" id="KW-1185">Reference proteome</keyword>
<dbReference type="InterPro" id="IPR006026">
    <property type="entry name" value="Peptidase_Metallo"/>
</dbReference>
<comment type="caution">
    <text evidence="1">Lacks conserved residue(s) required for the propagation of feature annotation.</text>
</comment>
<accession>A0A2T3HS01</accession>
<dbReference type="Proteomes" id="UP000240912">
    <property type="component" value="Unassembled WGS sequence"/>
</dbReference>
<keyword evidence="1" id="KW-0645">Protease</keyword>
<keyword evidence="1" id="KW-0862">Zinc</keyword>
<dbReference type="EMBL" id="PYLS01000001">
    <property type="protein sequence ID" value="PST85218.1"/>
    <property type="molecule type" value="Genomic_DNA"/>
</dbReference>
<evidence type="ECO:0000313" key="3">
    <source>
        <dbReference type="EMBL" id="PST85218.1"/>
    </source>
</evidence>
<dbReference type="SMART" id="SM00235">
    <property type="entry name" value="ZnMc"/>
    <property type="match status" value="1"/>
</dbReference>
<dbReference type="PANTHER" id="PTHR10127">
    <property type="entry name" value="DISCOIDIN, CUB, EGF, LAMININ , AND ZINC METALLOPROTEASE DOMAIN CONTAINING"/>
    <property type="match status" value="1"/>
</dbReference>
<feature type="binding site" evidence="1">
    <location>
        <position position="190"/>
    </location>
    <ligand>
        <name>Zn(2+)</name>
        <dbReference type="ChEBI" id="CHEBI:29105"/>
        <note>catalytic</note>
    </ligand>
</feature>
<dbReference type="RefSeq" id="WP_107213749.1">
    <property type="nucleotide sequence ID" value="NZ_KZ686268.1"/>
</dbReference>
<dbReference type="InterPro" id="IPR034035">
    <property type="entry name" value="Astacin-like_dom"/>
</dbReference>
<comment type="cofactor">
    <cofactor evidence="1">
        <name>Zn(2+)</name>
        <dbReference type="ChEBI" id="CHEBI:29105"/>
    </cofactor>
    <text evidence="1">Binds 1 zinc ion per subunit.</text>
</comment>
<dbReference type="Gene3D" id="3.40.390.10">
    <property type="entry name" value="Collagenase (Catalytic Domain)"/>
    <property type="match status" value="1"/>
</dbReference>
<evidence type="ECO:0000259" key="2">
    <source>
        <dbReference type="PROSITE" id="PS51864"/>
    </source>
</evidence>
<dbReference type="GO" id="GO:0008270">
    <property type="term" value="F:zinc ion binding"/>
    <property type="evidence" value="ECO:0007669"/>
    <property type="project" value="UniProtKB-UniRule"/>
</dbReference>
<reference evidence="3 4" key="1">
    <citation type="submission" date="2018-03" db="EMBL/GenBank/DDBJ databases">
        <authorList>
            <person name="Keele B.F."/>
        </authorList>
    </citation>
    <scope>NUCLEOTIDE SEQUENCE [LARGE SCALE GENOMIC DNA]</scope>
    <source>
        <strain evidence="3 4">YL28-9</strain>
    </source>
</reference>
<proteinExistence type="predicted"/>
<dbReference type="Pfam" id="PF01400">
    <property type="entry name" value="Astacin"/>
    <property type="match status" value="1"/>
</dbReference>
<keyword evidence="1" id="KW-0479">Metal-binding</keyword>
<dbReference type="PANTHER" id="PTHR10127:SF850">
    <property type="entry name" value="METALLOENDOPEPTIDASE"/>
    <property type="match status" value="1"/>
</dbReference>
<name>A0A2T3HS01_9SPHI</name>
<organism evidence="3 4">
    <name type="scientific">Pedobacter yulinensis</name>
    <dbReference type="NCBI Taxonomy" id="2126353"/>
    <lineage>
        <taxon>Bacteria</taxon>
        <taxon>Pseudomonadati</taxon>
        <taxon>Bacteroidota</taxon>
        <taxon>Sphingobacteriia</taxon>
        <taxon>Sphingobacteriales</taxon>
        <taxon>Sphingobacteriaceae</taxon>
        <taxon>Pedobacter</taxon>
    </lineage>
</organism>
<protein>
    <submittedName>
        <fullName evidence="3">Peptidase M12</fullName>
    </submittedName>
</protein>
<feature type="binding site" evidence="1">
    <location>
        <position position="184"/>
    </location>
    <ligand>
        <name>Zn(2+)</name>
        <dbReference type="ChEBI" id="CHEBI:29105"/>
        <note>catalytic</note>
    </ligand>
</feature>
<feature type="binding site" evidence="1">
    <location>
        <position position="180"/>
    </location>
    <ligand>
        <name>Zn(2+)</name>
        <dbReference type="ChEBI" id="CHEBI:29105"/>
        <note>catalytic</note>
    </ligand>
</feature>
<comment type="caution">
    <text evidence="3">The sequence shown here is derived from an EMBL/GenBank/DDBJ whole genome shotgun (WGS) entry which is preliminary data.</text>
</comment>
<dbReference type="InterPro" id="IPR024079">
    <property type="entry name" value="MetalloPept_cat_dom_sf"/>
</dbReference>
<dbReference type="InterPro" id="IPR001506">
    <property type="entry name" value="Peptidase_M12A"/>
</dbReference>
<dbReference type="SUPFAM" id="SSF55486">
    <property type="entry name" value="Metalloproteases ('zincins'), catalytic domain"/>
    <property type="match status" value="1"/>
</dbReference>
<dbReference type="OrthoDB" id="8455098at2"/>
<dbReference type="PRINTS" id="PR00480">
    <property type="entry name" value="ASTACIN"/>
</dbReference>
<dbReference type="PROSITE" id="PS51864">
    <property type="entry name" value="ASTACIN"/>
    <property type="match status" value="1"/>
</dbReference>
<feature type="active site" evidence="1">
    <location>
        <position position="181"/>
    </location>
</feature>
<gene>
    <name evidence="3" type="ORF">C7T94_03690</name>
</gene>
<keyword evidence="1" id="KW-0378">Hydrolase</keyword>
<dbReference type="GO" id="GO:0006508">
    <property type="term" value="P:proteolysis"/>
    <property type="evidence" value="ECO:0007669"/>
    <property type="project" value="UniProtKB-KW"/>
</dbReference>
<keyword evidence="1" id="KW-0482">Metalloprotease</keyword>